<dbReference type="Ensembl" id="ENSNNAT00000024509.1">
    <property type="protein sequence ID" value="ENSNNAP00000023379.1"/>
    <property type="gene ID" value="ENSNNAG00000015399.1"/>
</dbReference>
<dbReference type="Gene3D" id="4.10.410.10">
    <property type="entry name" value="Pancreatic trypsin inhibitor Kunitz domain"/>
    <property type="match status" value="1"/>
</dbReference>
<dbReference type="OMA" id="PEYGSCH"/>
<dbReference type="GO" id="GO:0004867">
    <property type="term" value="F:serine-type endopeptidase inhibitor activity"/>
    <property type="evidence" value="ECO:0007669"/>
    <property type="project" value="InterPro"/>
</dbReference>
<organism evidence="7 8">
    <name type="scientific">Naja naja</name>
    <name type="common">Indian cobra</name>
    <dbReference type="NCBI Taxonomy" id="35670"/>
    <lineage>
        <taxon>Eukaryota</taxon>
        <taxon>Metazoa</taxon>
        <taxon>Chordata</taxon>
        <taxon>Craniata</taxon>
        <taxon>Vertebrata</taxon>
        <taxon>Euteleostomi</taxon>
        <taxon>Lepidosauria</taxon>
        <taxon>Squamata</taxon>
        <taxon>Bifurcata</taxon>
        <taxon>Unidentata</taxon>
        <taxon>Episquamata</taxon>
        <taxon>Toxicofera</taxon>
        <taxon>Serpentes</taxon>
        <taxon>Colubroidea</taxon>
        <taxon>Elapidae</taxon>
        <taxon>Elapinae</taxon>
        <taxon>Naja</taxon>
    </lineage>
</organism>
<reference evidence="7" key="1">
    <citation type="submission" date="2025-08" db="UniProtKB">
        <authorList>
            <consortium name="Ensembl"/>
        </authorList>
    </citation>
    <scope>IDENTIFICATION</scope>
</reference>
<comment type="subcellular location">
    <subcellularLocation>
        <location evidence="1">Secreted</location>
    </subcellularLocation>
</comment>
<proteinExistence type="inferred from homology"/>
<evidence type="ECO:0000313" key="8">
    <source>
        <dbReference type="Proteomes" id="UP000694559"/>
    </source>
</evidence>
<sequence length="64" mass="7235">QRPQSRTSGFCYLPTETGPCEALITHFYYNSTLNKCQKFIYGGCGGNANNFKMRDECQRTCVGK</sequence>
<keyword evidence="5" id="KW-1015">Disulfide bond</keyword>
<dbReference type="InterPro" id="IPR002223">
    <property type="entry name" value="Kunitz_BPTI"/>
</dbReference>
<dbReference type="Proteomes" id="UP000694559">
    <property type="component" value="Unplaced"/>
</dbReference>
<dbReference type="SUPFAM" id="SSF57362">
    <property type="entry name" value="BPTI-like"/>
    <property type="match status" value="1"/>
</dbReference>
<dbReference type="Pfam" id="PF00014">
    <property type="entry name" value="Kunitz_BPTI"/>
    <property type="match status" value="1"/>
</dbReference>
<dbReference type="GO" id="GO:0005615">
    <property type="term" value="C:extracellular space"/>
    <property type="evidence" value="ECO:0007669"/>
    <property type="project" value="TreeGrafter"/>
</dbReference>
<dbReference type="GeneTree" id="ENSGT01000000215699"/>
<reference evidence="7" key="2">
    <citation type="submission" date="2025-09" db="UniProtKB">
        <authorList>
            <consortium name="Ensembl"/>
        </authorList>
    </citation>
    <scope>IDENTIFICATION</scope>
</reference>
<dbReference type="PRINTS" id="PR00759">
    <property type="entry name" value="BASICPTASE"/>
</dbReference>
<name>A0A8C6Y2K3_NAJNA</name>
<feature type="domain" description="BPTI/Kunitz inhibitor" evidence="6">
    <location>
        <begin position="11"/>
        <end position="61"/>
    </location>
</feature>
<keyword evidence="8" id="KW-1185">Reference proteome</keyword>
<evidence type="ECO:0000256" key="4">
    <source>
        <dbReference type="ARBA" id="ARBA00022690"/>
    </source>
</evidence>
<dbReference type="SMART" id="SM00131">
    <property type="entry name" value="KU"/>
    <property type="match status" value="1"/>
</dbReference>
<evidence type="ECO:0000256" key="5">
    <source>
        <dbReference type="ARBA" id="ARBA00023157"/>
    </source>
</evidence>
<dbReference type="PROSITE" id="PS50279">
    <property type="entry name" value="BPTI_KUNITZ_2"/>
    <property type="match status" value="1"/>
</dbReference>
<evidence type="ECO:0000256" key="3">
    <source>
        <dbReference type="ARBA" id="ARBA00022525"/>
    </source>
</evidence>
<dbReference type="InterPro" id="IPR020901">
    <property type="entry name" value="Prtase_inh_Kunz-CS"/>
</dbReference>
<dbReference type="InterPro" id="IPR036880">
    <property type="entry name" value="Kunitz_BPTI_sf"/>
</dbReference>
<protein>
    <recommendedName>
        <fullName evidence="6">BPTI/Kunitz inhibitor domain-containing protein</fullName>
    </recommendedName>
</protein>
<accession>A0A8C6Y2K3</accession>
<evidence type="ECO:0000313" key="7">
    <source>
        <dbReference type="Ensembl" id="ENSNNAP00000023379.1"/>
    </source>
</evidence>
<evidence type="ECO:0000256" key="2">
    <source>
        <dbReference type="ARBA" id="ARBA00008415"/>
    </source>
</evidence>
<evidence type="ECO:0000256" key="1">
    <source>
        <dbReference type="ARBA" id="ARBA00004613"/>
    </source>
</evidence>
<dbReference type="PROSITE" id="PS00280">
    <property type="entry name" value="BPTI_KUNITZ_1"/>
    <property type="match status" value="1"/>
</dbReference>
<dbReference type="PANTHER" id="PTHR10083">
    <property type="entry name" value="KUNITZ-TYPE PROTEASE INHIBITOR-RELATED"/>
    <property type="match status" value="1"/>
</dbReference>
<keyword evidence="3" id="KW-0964">Secreted</keyword>
<dbReference type="GO" id="GO:0044483">
    <property type="term" value="P:venom-mediated perturbation of hemostasis"/>
    <property type="evidence" value="ECO:0007669"/>
    <property type="project" value="UniProtKB-ARBA"/>
</dbReference>
<comment type="similarity">
    <text evidence="2">Belongs to the venom Kunitz-type family.</text>
</comment>
<evidence type="ECO:0000259" key="6">
    <source>
        <dbReference type="PROSITE" id="PS50279"/>
    </source>
</evidence>
<dbReference type="PANTHER" id="PTHR10083:SF374">
    <property type="entry name" value="BPTI_KUNITZ INHIBITOR DOMAIN-CONTAINING PROTEIN"/>
    <property type="match status" value="1"/>
</dbReference>
<dbReference type="AlphaFoldDB" id="A0A8C6Y2K3"/>
<keyword evidence="4" id="KW-0646">Protease inhibitor</keyword>
<dbReference type="OrthoDB" id="4473401at2759"/>
<dbReference type="FunFam" id="4.10.410.10:FF:000021">
    <property type="entry name" value="Serine protease inhibitor, putative"/>
    <property type="match status" value="1"/>
</dbReference>
<dbReference type="InterPro" id="IPR050098">
    <property type="entry name" value="TFPI/VKTCI-like"/>
</dbReference>